<evidence type="ECO:0000313" key="6">
    <source>
        <dbReference type="Proteomes" id="UP001139311"/>
    </source>
</evidence>
<sequence length="198" mass="20855">MAFGTRERRWRGLLVEQIRPAAGQLIVDVGCGTGSLLVLLGRAAPGAVLVGIDPDPEVLRRAAVKAAAAGLAVELLQGFAEDAAALLAGRRAAKVVSSLVFHQVPLAGKAAGLAAMHAALAPGGEIHIADYGLQRTRLMRWLFWHVQLLDGRADTEPNARGILPDLMRGASFRDVAETAIVPTPTGSISLYRGRREGS</sequence>
<proteinExistence type="predicted"/>
<protein>
    <submittedName>
        <fullName evidence="5">Methyltransferase domain-containing protein</fullName>
    </submittedName>
</protein>
<dbReference type="PANTHER" id="PTHR43464">
    <property type="entry name" value="METHYLTRANSFERASE"/>
    <property type="match status" value="1"/>
</dbReference>
<keyword evidence="6" id="KW-1185">Reference proteome</keyword>
<dbReference type="GO" id="GO:0032259">
    <property type="term" value="P:methylation"/>
    <property type="evidence" value="ECO:0007669"/>
    <property type="project" value="UniProtKB-KW"/>
</dbReference>
<evidence type="ECO:0000259" key="4">
    <source>
        <dbReference type="Pfam" id="PF13649"/>
    </source>
</evidence>
<reference evidence="5" key="1">
    <citation type="submission" date="2021-10" db="EMBL/GenBank/DDBJ databases">
        <title>Roseicella aerolatum sp. nov., isolated from aerosols of e-waste dismantling site.</title>
        <authorList>
            <person name="Qin T."/>
        </authorList>
    </citation>
    <scope>NUCLEOTIDE SEQUENCE</scope>
    <source>
        <strain evidence="5">GB24</strain>
    </source>
</reference>
<evidence type="ECO:0000313" key="5">
    <source>
        <dbReference type="EMBL" id="MCB4823052.1"/>
    </source>
</evidence>
<dbReference type="PANTHER" id="PTHR43464:SF19">
    <property type="entry name" value="UBIQUINONE BIOSYNTHESIS O-METHYLTRANSFERASE, MITOCHONDRIAL"/>
    <property type="match status" value="1"/>
</dbReference>
<organism evidence="5 6">
    <name type="scientific">Roseicella aerolata</name>
    <dbReference type="NCBI Taxonomy" id="2883479"/>
    <lineage>
        <taxon>Bacteria</taxon>
        <taxon>Pseudomonadati</taxon>
        <taxon>Pseudomonadota</taxon>
        <taxon>Alphaproteobacteria</taxon>
        <taxon>Acetobacterales</taxon>
        <taxon>Roseomonadaceae</taxon>
        <taxon>Roseicella</taxon>
    </lineage>
</organism>
<evidence type="ECO:0000256" key="1">
    <source>
        <dbReference type="ARBA" id="ARBA00022603"/>
    </source>
</evidence>
<name>A0A9X1IEQ2_9PROT</name>
<dbReference type="Pfam" id="PF13649">
    <property type="entry name" value="Methyltransf_25"/>
    <property type="match status" value="1"/>
</dbReference>
<feature type="domain" description="Methyltransferase" evidence="4">
    <location>
        <begin position="26"/>
        <end position="124"/>
    </location>
</feature>
<accession>A0A9X1IEQ2</accession>
<dbReference type="SUPFAM" id="SSF53335">
    <property type="entry name" value="S-adenosyl-L-methionine-dependent methyltransferases"/>
    <property type="match status" value="1"/>
</dbReference>
<dbReference type="Gene3D" id="3.40.50.150">
    <property type="entry name" value="Vaccinia Virus protein VP39"/>
    <property type="match status" value="1"/>
</dbReference>
<evidence type="ECO:0000256" key="2">
    <source>
        <dbReference type="ARBA" id="ARBA00022679"/>
    </source>
</evidence>
<dbReference type="InterPro" id="IPR029063">
    <property type="entry name" value="SAM-dependent_MTases_sf"/>
</dbReference>
<dbReference type="EMBL" id="JAJAQI010000022">
    <property type="protein sequence ID" value="MCB4823052.1"/>
    <property type="molecule type" value="Genomic_DNA"/>
</dbReference>
<comment type="caution">
    <text evidence="5">The sequence shown here is derived from an EMBL/GenBank/DDBJ whole genome shotgun (WGS) entry which is preliminary data.</text>
</comment>
<keyword evidence="2" id="KW-0808">Transferase</keyword>
<dbReference type="AlphaFoldDB" id="A0A9X1IEQ2"/>
<dbReference type="RefSeq" id="WP_226609475.1">
    <property type="nucleotide sequence ID" value="NZ_JAJAQI010000022.1"/>
</dbReference>
<gene>
    <name evidence="5" type="ORF">LHA35_15055</name>
</gene>
<dbReference type="GO" id="GO:0008168">
    <property type="term" value="F:methyltransferase activity"/>
    <property type="evidence" value="ECO:0007669"/>
    <property type="project" value="UniProtKB-KW"/>
</dbReference>
<dbReference type="InterPro" id="IPR041698">
    <property type="entry name" value="Methyltransf_25"/>
</dbReference>
<dbReference type="Proteomes" id="UP001139311">
    <property type="component" value="Unassembled WGS sequence"/>
</dbReference>
<evidence type="ECO:0000256" key="3">
    <source>
        <dbReference type="ARBA" id="ARBA00022691"/>
    </source>
</evidence>
<keyword evidence="1 5" id="KW-0489">Methyltransferase</keyword>
<keyword evidence="3" id="KW-0949">S-adenosyl-L-methionine</keyword>